<dbReference type="InterPro" id="IPR036390">
    <property type="entry name" value="WH_DNA-bd_sf"/>
</dbReference>
<dbReference type="InterPro" id="IPR050397">
    <property type="entry name" value="Env_Response_Regulators"/>
</dbReference>
<dbReference type="Proteomes" id="UP001237156">
    <property type="component" value="Unassembled WGS sequence"/>
</dbReference>
<organism evidence="6 7">
    <name type="scientific">Ottowia cancrivicina</name>
    <dbReference type="NCBI Taxonomy" id="3040346"/>
    <lineage>
        <taxon>Bacteria</taxon>
        <taxon>Pseudomonadati</taxon>
        <taxon>Pseudomonadota</taxon>
        <taxon>Betaproteobacteria</taxon>
        <taxon>Burkholderiales</taxon>
        <taxon>Comamonadaceae</taxon>
        <taxon>Ottowia</taxon>
    </lineage>
</organism>
<feature type="domain" description="HTH crp-type" evidence="5">
    <location>
        <begin position="148"/>
        <end position="219"/>
    </location>
</feature>
<evidence type="ECO:0000313" key="6">
    <source>
        <dbReference type="EMBL" id="MDG9700003.1"/>
    </source>
</evidence>
<comment type="caution">
    <text evidence="6">The sequence shown here is derived from an EMBL/GenBank/DDBJ whole genome shotgun (WGS) entry which is preliminary data.</text>
</comment>
<dbReference type="SMART" id="SM00100">
    <property type="entry name" value="cNMP"/>
    <property type="match status" value="1"/>
</dbReference>
<feature type="domain" description="Cyclic nucleotide-binding" evidence="4">
    <location>
        <begin position="15"/>
        <end position="134"/>
    </location>
</feature>
<evidence type="ECO:0000256" key="1">
    <source>
        <dbReference type="ARBA" id="ARBA00023015"/>
    </source>
</evidence>
<sequence length="221" mass="24673">MSMLSNLDLVRRVPLFSTLSDEQAAQVAEAVVKRRFKRGQTIVEQGQRTDTLFILLNGRARVIMTRGNREVILASLHPGDHIGEMSMIDNAPHSATVRADIQTDTLTLSRDAFMQCLPDGSSIAYAIMYGLVQRLRQADRQIGSLALMDVYGRVAHALLDFAVDQGHGELVVQEKISRQDLARMVGASREMVSRVIRGLEESNFIRQQKDGTILIVSRDRL</sequence>
<dbReference type="CDD" id="cd00038">
    <property type="entry name" value="CAP_ED"/>
    <property type="match status" value="1"/>
</dbReference>
<dbReference type="EMBL" id="JARVII010000020">
    <property type="protein sequence ID" value="MDG9700003.1"/>
    <property type="molecule type" value="Genomic_DNA"/>
</dbReference>
<evidence type="ECO:0000256" key="3">
    <source>
        <dbReference type="ARBA" id="ARBA00023163"/>
    </source>
</evidence>
<protein>
    <submittedName>
        <fullName evidence="6">Cyclic nucleotide-binding domain-containing protein</fullName>
    </submittedName>
</protein>
<dbReference type="Pfam" id="PF00027">
    <property type="entry name" value="cNMP_binding"/>
    <property type="match status" value="1"/>
</dbReference>
<dbReference type="AlphaFoldDB" id="A0AAW6RI19"/>
<dbReference type="InterPro" id="IPR012318">
    <property type="entry name" value="HTH_CRP"/>
</dbReference>
<dbReference type="InterPro" id="IPR000595">
    <property type="entry name" value="cNMP-bd_dom"/>
</dbReference>
<dbReference type="RefSeq" id="WP_050714452.1">
    <property type="nucleotide sequence ID" value="NZ_JARVII010000020.1"/>
</dbReference>
<dbReference type="InterPro" id="IPR018335">
    <property type="entry name" value="Tscrpt_reg_HTH_Crp-type_CS"/>
</dbReference>
<dbReference type="PROSITE" id="PS51063">
    <property type="entry name" value="HTH_CRP_2"/>
    <property type="match status" value="1"/>
</dbReference>
<keyword evidence="1" id="KW-0805">Transcription regulation</keyword>
<keyword evidence="3" id="KW-0804">Transcription</keyword>
<dbReference type="GO" id="GO:0003700">
    <property type="term" value="F:DNA-binding transcription factor activity"/>
    <property type="evidence" value="ECO:0007669"/>
    <property type="project" value="InterPro"/>
</dbReference>
<dbReference type="PROSITE" id="PS00042">
    <property type="entry name" value="HTH_CRP_1"/>
    <property type="match status" value="1"/>
</dbReference>
<dbReference type="SUPFAM" id="SSF51206">
    <property type="entry name" value="cAMP-binding domain-like"/>
    <property type="match status" value="1"/>
</dbReference>
<dbReference type="Gene3D" id="1.10.10.10">
    <property type="entry name" value="Winged helix-like DNA-binding domain superfamily/Winged helix DNA-binding domain"/>
    <property type="match status" value="1"/>
</dbReference>
<dbReference type="SMART" id="SM00419">
    <property type="entry name" value="HTH_CRP"/>
    <property type="match status" value="1"/>
</dbReference>
<dbReference type="PROSITE" id="PS50042">
    <property type="entry name" value="CNMP_BINDING_3"/>
    <property type="match status" value="1"/>
</dbReference>
<accession>A0AAW6RI19</accession>
<name>A0AAW6RI19_9BURK</name>
<dbReference type="GO" id="GO:0003677">
    <property type="term" value="F:DNA binding"/>
    <property type="evidence" value="ECO:0007669"/>
    <property type="project" value="UniProtKB-KW"/>
</dbReference>
<dbReference type="PANTHER" id="PTHR24567:SF68">
    <property type="entry name" value="DNA-BINDING TRANSCRIPTIONAL DUAL REGULATOR CRP"/>
    <property type="match status" value="1"/>
</dbReference>
<dbReference type="PRINTS" id="PR00034">
    <property type="entry name" value="HTHCRP"/>
</dbReference>
<evidence type="ECO:0000259" key="5">
    <source>
        <dbReference type="PROSITE" id="PS51063"/>
    </source>
</evidence>
<keyword evidence="7" id="KW-1185">Reference proteome</keyword>
<gene>
    <name evidence="6" type="ORF">QB898_09835</name>
</gene>
<dbReference type="InterPro" id="IPR014710">
    <property type="entry name" value="RmlC-like_jellyroll"/>
</dbReference>
<dbReference type="SUPFAM" id="SSF46785">
    <property type="entry name" value="Winged helix' DNA-binding domain"/>
    <property type="match status" value="1"/>
</dbReference>
<dbReference type="PANTHER" id="PTHR24567">
    <property type="entry name" value="CRP FAMILY TRANSCRIPTIONAL REGULATORY PROTEIN"/>
    <property type="match status" value="1"/>
</dbReference>
<dbReference type="InterPro" id="IPR036388">
    <property type="entry name" value="WH-like_DNA-bd_sf"/>
</dbReference>
<dbReference type="Gene3D" id="2.60.120.10">
    <property type="entry name" value="Jelly Rolls"/>
    <property type="match status" value="1"/>
</dbReference>
<evidence type="ECO:0000313" key="7">
    <source>
        <dbReference type="Proteomes" id="UP001237156"/>
    </source>
</evidence>
<evidence type="ECO:0000256" key="2">
    <source>
        <dbReference type="ARBA" id="ARBA00023125"/>
    </source>
</evidence>
<reference evidence="6 7" key="1">
    <citation type="submission" date="2023-04" db="EMBL/GenBank/DDBJ databases">
        <title>Ottowia paracancer sp. nov., isolated from human stomach.</title>
        <authorList>
            <person name="Song Y."/>
        </authorList>
    </citation>
    <scope>NUCLEOTIDE SEQUENCE [LARGE SCALE GENOMIC DNA]</scope>
    <source>
        <strain evidence="6 7">10c7w1</strain>
    </source>
</reference>
<dbReference type="Pfam" id="PF13545">
    <property type="entry name" value="HTH_Crp_2"/>
    <property type="match status" value="1"/>
</dbReference>
<dbReference type="InterPro" id="IPR018490">
    <property type="entry name" value="cNMP-bd_dom_sf"/>
</dbReference>
<keyword evidence="2" id="KW-0238">DNA-binding</keyword>
<dbReference type="GO" id="GO:0005829">
    <property type="term" value="C:cytosol"/>
    <property type="evidence" value="ECO:0007669"/>
    <property type="project" value="TreeGrafter"/>
</dbReference>
<proteinExistence type="predicted"/>
<evidence type="ECO:0000259" key="4">
    <source>
        <dbReference type="PROSITE" id="PS50042"/>
    </source>
</evidence>